<dbReference type="InterPro" id="IPR046357">
    <property type="entry name" value="PPIase_dom_sf"/>
</dbReference>
<dbReference type="SUPFAM" id="SSF109998">
    <property type="entry name" value="Triger factor/SurA peptide-binding domain-like"/>
    <property type="match status" value="1"/>
</dbReference>
<evidence type="ECO:0000256" key="7">
    <source>
        <dbReference type="SAM" id="MobiDB-lite"/>
    </source>
</evidence>
<keyword evidence="5 6" id="KW-0413">Isomerase</keyword>
<dbReference type="AlphaFoldDB" id="A0AA35CPE6"/>
<dbReference type="PANTHER" id="PTHR47245:SF1">
    <property type="entry name" value="FOLDASE PROTEIN PRSA"/>
    <property type="match status" value="1"/>
</dbReference>
<keyword evidence="3" id="KW-0732">Signal</keyword>
<feature type="region of interest" description="Disordered" evidence="7">
    <location>
        <begin position="346"/>
        <end position="395"/>
    </location>
</feature>
<dbReference type="KEGG" id="cmic:caldi_34830"/>
<feature type="region of interest" description="Disordered" evidence="7">
    <location>
        <begin position="1"/>
        <end position="21"/>
    </location>
</feature>
<dbReference type="GO" id="GO:0003755">
    <property type="term" value="F:peptidyl-prolyl cis-trans isomerase activity"/>
    <property type="evidence" value="ECO:0007669"/>
    <property type="project" value="UniProtKB-KW"/>
</dbReference>
<dbReference type="EMBL" id="AP025628">
    <property type="protein sequence ID" value="BDG62393.1"/>
    <property type="molecule type" value="Genomic_DNA"/>
</dbReference>
<keyword evidence="8" id="KW-0472">Membrane</keyword>
<dbReference type="InterPro" id="IPR023058">
    <property type="entry name" value="PPIase_PpiC_CS"/>
</dbReference>
<comment type="catalytic activity">
    <reaction evidence="1">
        <text>[protein]-peptidylproline (omega=180) = [protein]-peptidylproline (omega=0)</text>
        <dbReference type="Rhea" id="RHEA:16237"/>
        <dbReference type="Rhea" id="RHEA-COMP:10747"/>
        <dbReference type="Rhea" id="RHEA-COMP:10748"/>
        <dbReference type="ChEBI" id="CHEBI:83833"/>
        <dbReference type="ChEBI" id="CHEBI:83834"/>
        <dbReference type="EC" id="5.2.1.8"/>
    </reaction>
</comment>
<evidence type="ECO:0000256" key="2">
    <source>
        <dbReference type="ARBA" id="ARBA00013194"/>
    </source>
</evidence>
<evidence type="ECO:0000259" key="9">
    <source>
        <dbReference type="PROSITE" id="PS50198"/>
    </source>
</evidence>
<feature type="transmembrane region" description="Helical" evidence="8">
    <location>
        <begin position="59"/>
        <end position="84"/>
    </location>
</feature>
<feature type="compositionally biased region" description="Low complexity" evidence="7">
    <location>
        <begin position="373"/>
        <end position="395"/>
    </location>
</feature>
<evidence type="ECO:0000256" key="4">
    <source>
        <dbReference type="ARBA" id="ARBA00023110"/>
    </source>
</evidence>
<dbReference type="InterPro" id="IPR027304">
    <property type="entry name" value="Trigger_fact/SurA_dom_sf"/>
</dbReference>
<dbReference type="PANTHER" id="PTHR47245">
    <property type="entry name" value="PEPTIDYLPROLYL ISOMERASE"/>
    <property type="match status" value="1"/>
</dbReference>
<reference evidence="10" key="1">
    <citation type="submission" date="2022-03" db="EMBL/GenBank/DDBJ databases">
        <title>Complete genome sequence of Caldinitratiruptor microaerophilus.</title>
        <authorList>
            <person name="Mukaiyama R."/>
            <person name="Nishiyama T."/>
            <person name="Ueda K."/>
        </authorList>
    </citation>
    <scope>NUCLEOTIDE SEQUENCE</scope>
    <source>
        <strain evidence="10">JCM 16183</strain>
    </source>
</reference>
<dbReference type="InterPro" id="IPR050245">
    <property type="entry name" value="PrsA_foldase"/>
</dbReference>
<dbReference type="SUPFAM" id="SSF54534">
    <property type="entry name" value="FKBP-like"/>
    <property type="match status" value="1"/>
</dbReference>
<dbReference type="Pfam" id="PF13624">
    <property type="entry name" value="SurA_N_3"/>
    <property type="match status" value="1"/>
</dbReference>
<dbReference type="PROSITE" id="PS01096">
    <property type="entry name" value="PPIC_PPIASE_1"/>
    <property type="match status" value="1"/>
</dbReference>
<name>A0AA35CPE6_9FIRM</name>
<gene>
    <name evidence="10" type="ORF">caldi_34830</name>
</gene>
<evidence type="ECO:0000313" key="11">
    <source>
        <dbReference type="Proteomes" id="UP001163687"/>
    </source>
</evidence>
<evidence type="ECO:0000256" key="1">
    <source>
        <dbReference type="ARBA" id="ARBA00000971"/>
    </source>
</evidence>
<evidence type="ECO:0000256" key="3">
    <source>
        <dbReference type="ARBA" id="ARBA00022729"/>
    </source>
</evidence>
<feature type="region of interest" description="Disordered" evidence="7">
    <location>
        <begin position="30"/>
        <end position="49"/>
    </location>
</feature>
<dbReference type="Proteomes" id="UP001163687">
    <property type="component" value="Chromosome"/>
</dbReference>
<feature type="domain" description="PpiC" evidence="9">
    <location>
        <begin position="216"/>
        <end position="306"/>
    </location>
</feature>
<keyword evidence="8" id="KW-1133">Transmembrane helix</keyword>
<evidence type="ECO:0000313" key="10">
    <source>
        <dbReference type="EMBL" id="BDG62393.1"/>
    </source>
</evidence>
<dbReference type="InterPro" id="IPR000297">
    <property type="entry name" value="PPIase_PpiC"/>
</dbReference>
<protein>
    <recommendedName>
        <fullName evidence="2">peptidylprolyl isomerase</fullName>
        <ecNumber evidence="2">5.2.1.8</ecNumber>
    </recommendedName>
</protein>
<dbReference type="EC" id="5.2.1.8" evidence="2"/>
<keyword evidence="8" id="KW-0812">Transmembrane</keyword>
<keyword evidence="4 6" id="KW-0697">Rotamase</keyword>
<accession>A0AA35CPE6</accession>
<evidence type="ECO:0000256" key="5">
    <source>
        <dbReference type="ARBA" id="ARBA00023235"/>
    </source>
</evidence>
<evidence type="ECO:0000256" key="6">
    <source>
        <dbReference type="PROSITE-ProRule" id="PRU00278"/>
    </source>
</evidence>
<dbReference type="Pfam" id="PF13145">
    <property type="entry name" value="Rotamase_2"/>
    <property type="match status" value="1"/>
</dbReference>
<dbReference type="Gene3D" id="3.10.50.40">
    <property type="match status" value="1"/>
</dbReference>
<organism evidence="10 11">
    <name type="scientific">Caldinitratiruptor microaerophilus</name>
    <dbReference type="NCBI Taxonomy" id="671077"/>
    <lineage>
        <taxon>Bacteria</taxon>
        <taxon>Bacillati</taxon>
        <taxon>Bacillota</taxon>
        <taxon>Clostridia</taxon>
        <taxon>Eubacteriales</taxon>
        <taxon>Symbiobacteriaceae</taxon>
        <taxon>Caldinitratiruptor</taxon>
    </lineage>
</organism>
<sequence>MLVSKVADGEREGNPAASCSQSHWEAVGAVGARRSPPPWGEDQSSGGTRKREGIRLKKGFVWVVLTVAFAALSAILGVQVYVLYRSLDSRAVVATVNGEAITKADLYNELVARSGKQVLQGLIEDRLIAQEAKKQGVQVTRQEMQAEIDNLRKEFPSELAFQAFLAERGVTQERLEQAVSRTLMLKKLVEPRAKERLTDEALKKYFEDNRDKYDQPERVRARHILLKTREEAEAVLDQLKGGADFAQLAREKSVDTMSGQQGGDLGLFTRGQMVPEFENAAFALPVGQISGVVQSPFGFHIIQVTEHQPARQARFEEVKDKVRQDALEDELGTLIPQWLEEMKSKATITNTLEPAPAPKPNAPAPEGGGTSQTGGSSQGAQPPGGQSGQPAPAGK</sequence>
<dbReference type="PROSITE" id="PS50198">
    <property type="entry name" value="PPIC_PPIASE_2"/>
    <property type="match status" value="1"/>
</dbReference>
<dbReference type="Gene3D" id="1.10.4030.10">
    <property type="entry name" value="Porin chaperone SurA, peptide-binding domain"/>
    <property type="match status" value="1"/>
</dbReference>
<proteinExistence type="predicted"/>
<keyword evidence="11" id="KW-1185">Reference proteome</keyword>
<evidence type="ECO:0000256" key="8">
    <source>
        <dbReference type="SAM" id="Phobius"/>
    </source>
</evidence>